<dbReference type="SUPFAM" id="SSF52540">
    <property type="entry name" value="P-loop containing nucleoside triphosphate hydrolases"/>
    <property type="match status" value="1"/>
</dbReference>
<protein>
    <submittedName>
        <fullName evidence="7">AAA domain-containing protein</fullName>
    </submittedName>
</protein>
<organism evidence="7 8">
    <name type="scientific">Poritiphilus flavus</name>
    <dbReference type="NCBI Taxonomy" id="2697053"/>
    <lineage>
        <taxon>Bacteria</taxon>
        <taxon>Pseudomonadati</taxon>
        <taxon>Bacteroidota</taxon>
        <taxon>Flavobacteriia</taxon>
        <taxon>Flavobacteriales</taxon>
        <taxon>Flavobacteriaceae</taxon>
        <taxon>Poritiphilus</taxon>
    </lineage>
</organism>
<dbReference type="InterPro" id="IPR025943">
    <property type="entry name" value="Sigma_54_int_dom_ATP-bd_2"/>
</dbReference>
<dbReference type="PANTHER" id="PTHR32071:SF121">
    <property type="entry name" value="SIGMA L-DEPENDENT TRANSCRIPTIONAL REGULATOR YQIR-RELATED"/>
    <property type="match status" value="1"/>
</dbReference>
<evidence type="ECO:0000259" key="6">
    <source>
        <dbReference type="PROSITE" id="PS50045"/>
    </source>
</evidence>
<dbReference type="Pfam" id="PF00158">
    <property type="entry name" value="Sigma54_activat"/>
    <property type="match status" value="1"/>
</dbReference>
<evidence type="ECO:0000256" key="2">
    <source>
        <dbReference type="ARBA" id="ARBA00022840"/>
    </source>
</evidence>
<dbReference type="EMBL" id="WXYO01000005">
    <property type="protein sequence ID" value="NAS12843.1"/>
    <property type="molecule type" value="Genomic_DNA"/>
</dbReference>
<dbReference type="Pfam" id="PF25601">
    <property type="entry name" value="AAA_lid_14"/>
    <property type="match status" value="1"/>
</dbReference>
<dbReference type="Pfam" id="PF02954">
    <property type="entry name" value="HTH_8"/>
    <property type="match status" value="1"/>
</dbReference>
<dbReference type="RefSeq" id="WP_161435867.1">
    <property type="nucleotide sequence ID" value="NZ_WXYO01000005.1"/>
</dbReference>
<dbReference type="PROSITE" id="PS50045">
    <property type="entry name" value="SIGMA54_INTERACT_4"/>
    <property type="match status" value="1"/>
</dbReference>
<reference evidence="7 8" key="1">
    <citation type="submission" date="2020-01" db="EMBL/GenBank/DDBJ databases">
        <title>Bacteria diversity of Porities sp.</title>
        <authorList>
            <person name="Wang G."/>
        </authorList>
    </citation>
    <scope>NUCLEOTIDE SEQUENCE [LARGE SCALE GENOMIC DNA]</scope>
    <source>
        <strain evidence="7 8">R33</strain>
    </source>
</reference>
<keyword evidence="3" id="KW-0805">Transcription regulation</keyword>
<evidence type="ECO:0000313" key="8">
    <source>
        <dbReference type="Proteomes" id="UP000475249"/>
    </source>
</evidence>
<evidence type="ECO:0000256" key="1">
    <source>
        <dbReference type="ARBA" id="ARBA00022741"/>
    </source>
</evidence>
<dbReference type="GO" id="GO:0043565">
    <property type="term" value="F:sequence-specific DNA binding"/>
    <property type="evidence" value="ECO:0007669"/>
    <property type="project" value="InterPro"/>
</dbReference>
<feature type="domain" description="Sigma-54 factor interaction" evidence="6">
    <location>
        <begin position="13"/>
        <end position="242"/>
    </location>
</feature>
<dbReference type="PRINTS" id="PR01590">
    <property type="entry name" value="HTHFIS"/>
</dbReference>
<dbReference type="InterPro" id="IPR025944">
    <property type="entry name" value="Sigma_54_int_dom_CS"/>
</dbReference>
<keyword evidence="4" id="KW-0238">DNA-binding</keyword>
<dbReference type="InterPro" id="IPR027417">
    <property type="entry name" value="P-loop_NTPase"/>
</dbReference>
<keyword evidence="5" id="KW-0804">Transcription</keyword>
<dbReference type="Gene3D" id="1.10.10.60">
    <property type="entry name" value="Homeodomain-like"/>
    <property type="match status" value="1"/>
</dbReference>
<dbReference type="GO" id="GO:0006355">
    <property type="term" value="P:regulation of DNA-templated transcription"/>
    <property type="evidence" value="ECO:0007669"/>
    <property type="project" value="InterPro"/>
</dbReference>
<evidence type="ECO:0000313" key="7">
    <source>
        <dbReference type="EMBL" id="NAS12843.1"/>
    </source>
</evidence>
<dbReference type="InterPro" id="IPR002197">
    <property type="entry name" value="HTH_Fis"/>
</dbReference>
<dbReference type="InterPro" id="IPR025662">
    <property type="entry name" value="Sigma_54_int_dom_ATP-bd_1"/>
</dbReference>
<keyword evidence="8" id="KW-1185">Reference proteome</keyword>
<dbReference type="PROSITE" id="PS00675">
    <property type="entry name" value="SIGMA54_INTERACT_1"/>
    <property type="match status" value="1"/>
</dbReference>
<proteinExistence type="predicted"/>
<dbReference type="InterPro" id="IPR002078">
    <property type="entry name" value="Sigma_54_int"/>
</dbReference>
<keyword evidence="1" id="KW-0547">Nucleotide-binding</keyword>
<evidence type="ECO:0000256" key="4">
    <source>
        <dbReference type="ARBA" id="ARBA00023125"/>
    </source>
</evidence>
<sequence length="421" mass="47554">MENVQAIKQRFELIGNDVKLNRALEKAIQVAPTDISVLVTGESGVGKESVPKIIHSLSHRKHAKYIAVNCGAIPEGTIDSELFGHEKGAFTGATQTRSGYFEVADGGTIFLDEVGELPLTTQVRLLRVLENGEFLKVGSSQVQKTDVRIVAATNLNMIEAIKKGKFREDLYYRLSTVEIHIPPLRDRQGDIHLLFRKFASDFGQKYKMPTIRLEEDAVQLLLKYRWPGNIRQLRNVAEQISVLEEGRNISLATLNSYLPNAGDSNLPAVISKDSSDSNFNNEREILYKVLFDMKGDLNDLKKLTLELLKSSDTAKVQEENETLIQKIYGTNGEPVREEEDAPLEVLPLPEARTEPQPPPQQEDKYHFAEEIQEEETLSLQEKEIELIKKSLERNRGKRKAAAAELGISERTLYRKIKQYDL</sequence>
<evidence type="ECO:0000256" key="5">
    <source>
        <dbReference type="ARBA" id="ARBA00023163"/>
    </source>
</evidence>
<dbReference type="FunFam" id="3.40.50.300:FF:000006">
    <property type="entry name" value="DNA-binding transcriptional regulator NtrC"/>
    <property type="match status" value="1"/>
</dbReference>
<dbReference type="Gene3D" id="1.10.8.60">
    <property type="match status" value="1"/>
</dbReference>
<dbReference type="Proteomes" id="UP000475249">
    <property type="component" value="Unassembled WGS sequence"/>
</dbReference>
<comment type="caution">
    <text evidence="7">The sequence shown here is derived from an EMBL/GenBank/DDBJ whole genome shotgun (WGS) entry which is preliminary data.</text>
</comment>
<dbReference type="GO" id="GO:0005524">
    <property type="term" value="F:ATP binding"/>
    <property type="evidence" value="ECO:0007669"/>
    <property type="project" value="UniProtKB-KW"/>
</dbReference>
<dbReference type="PROSITE" id="PS00688">
    <property type="entry name" value="SIGMA54_INTERACT_3"/>
    <property type="match status" value="1"/>
</dbReference>
<dbReference type="PROSITE" id="PS00676">
    <property type="entry name" value="SIGMA54_INTERACT_2"/>
    <property type="match status" value="1"/>
</dbReference>
<name>A0A6L9EDT5_9FLAO</name>
<dbReference type="SMART" id="SM00382">
    <property type="entry name" value="AAA"/>
    <property type="match status" value="1"/>
</dbReference>
<dbReference type="InterPro" id="IPR009057">
    <property type="entry name" value="Homeodomain-like_sf"/>
</dbReference>
<dbReference type="InterPro" id="IPR003593">
    <property type="entry name" value="AAA+_ATPase"/>
</dbReference>
<keyword evidence="2" id="KW-0067">ATP-binding</keyword>
<dbReference type="PANTHER" id="PTHR32071">
    <property type="entry name" value="TRANSCRIPTIONAL REGULATORY PROTEIN"/>
    <property type="match status" value="1"/>
</dbReference>
<accession>A0A6L9EDT5</accession>
<evidence type="ECO:0000256" key="3">
    <source>
        <dbReference type="ARBA" id="ARBA00023015"/>
    </source>
</evidence>
<dbReference type="AlphaFoldDB" id="A0A6L9EDT5"/>
<dbReference type="CDD" id="cd00009">
    <property type="entry name" value="AAA"/>
    <property type="match status" value="1"/>
</dbReference>
<gene>
    <name evidence="7" type="ORF">GTQ38_12565</name>
</gene>
<dbReference type="InterPro" id="IPR058031">
    <property type="entry name" value="AAA_lid_NorR"/>
</dbReference>
<dbReference type="Gene3D" id="3.40.50.300">
    <property type="entry name" value="P-loop containing nucleotide triphosphate hydrolases"/>
    <property type="match status" value="1"/>
</dbReference>
<dbReference type="SUPFAM" id="SSF46689">
    <property type="entry name" value="Homeodomain-like"/>
    <property type="match status" value="1"/>
</dbReference>